<evidence type="ECO:0000259" key="1">
    <source>
        <dbReference type="Pfam" id="PF00485"/>
    </source>
</evidence>
<gene>
    <name evidence="2" type="ORF">SM124_06760</name>
</gene>
<dbReference type="PRINTS" id="PR00988">
    <property type="entry name" value="URIDINKINASE"/>
</dbReference>
<reference evidence="2 3" key="1">
    <citation type="submission" date="2023-11" db="EMBL/GenBank/DDBJ databases">
        <title>Bacillus jintuensis, isolated from a mudflat on the Beibu Gulf coast.</title>
        <authorList>
            <person name="Li M."/>
        </authorList>
    </citation>
    <scope>NUCLEOTIDE SEQUENCE [LARGE SCALE GENOMIC DNA]</scope>
    <source>
        <strain evidence="2 3">31A1R</strain>
    </source>
</reference>
<protein>
    <submittedName>
        <fullName evidence="2">Kinase</fullName>
    </submittedName>
</protein>
<keyword evidence="2" id="KW-0418">Kinase</keyword>
<comment type="caution">
    <text evidence="2">The sequence shown here is derived from an EMBL/GenBank/DDBJ whole genome shotgun (WGS) entry which is preliminary data.</text>
</comment>
<dbReference type="Proteomes" id="UP001290455">
    <property type="component" value="Unassembled WGS sequence"/>
</dbReference>
<proteinExistence type="predicted"/>
<sequence length="205" mass="24719">MQTYELINLLNECYINKSKLDRPFVVAIDGLSGAGKTTLVKRIQEQLTNIDVVVIHIDDHIVERNKRYHTGYEEWYEYYSLQWDVEKLSNDLFEKLQSNSDIHLPFYNNSTDTYEVKEIPFTPRSIVLVEGIFLQRHEWRDYLDFVIYIDCPRDIRYKRVLTRDTYIGDFESRLNKYKNRYWLGEDHYLKVVKPMEIADLIINFE</sequence>
<organism evidence="2 3">
    <name type="scientific">Robertmurraya mangrovi</name>
    <dbReference type="NCBI Taxonomy" id="3098077"/>
    <lineage>
        <taxon>Bacteria</taxon>
        <taxon>Bacillati</taxon>
        <taxon>Bacillota</taxon>
        <taxon>Bacilli</taxon>
        <taxon>Bacillales</taxon>
        <taxon>Bacillaceae</taxon>
        <taxon>Robertmurraya</taxon>
    </lineage>
</organism>
<dbReference type="EMBL" id="JAXOFX010000003">
    <property type="protein sequence ID" value="MDZ5471445.1"/>
    <property type="molecule type" value="Genomic_DNA"/>
</dbReference>
<dbReference type="GO" id="GO:0016301">
    <property type="term" value="F:kinase activity"/>
    <property type="evidence" value="ECO:0007669"/>
    <property type="project" value="UniProtKB-KW"/>
</dbReference>
<evidence type="ECO:0000313" key="3">
    <source>
        <dbReference type="Proteomes" id="UP001290455"/>
    </source>
</evidence>
<evidence type="ECO:0000313" key="2">
    <source>
        <dbReference type="EMBL" id="MDZ5471445.1"/>
    </source>
</evidence>
<dbReference type="InterPro" id="IPR027417">
    <property type="entry name" value="P-loop_NTPase"/>
</dbReference>
<dbReference type="Pfam" id="PF00485">
    <property type="entry name" value="PRK"/>
    <property type="match status" value="1"/>
</dbReference>
<keyword evidence="2" id="KW-0808">Transferase</keyword>
<dbReference type="SUPFAM" id="SSF52540">
    <property type="entry name" value="P-loop containing nucleoside triphosphate hydrolases"/>
    <property type="match status" value="1"/>
</dbReference>
<dbReference type="RefSeq" id="WP_322445738.1">
    <property type="nucleotide sequence ID" value="NZ_JAXOFX010000003.1"/>
</dbReference>
<name>A0ABU5IWE2_9BACI</name>
<dbReference type="PANTHER" id="PTHR10285">
    <property type="entry name" value="URIDINE KINASE"/>
    <property type="match status" value="1"/>
</dbReference>
<accession>A0ABU5IWE2</accession>
<feature type="domain" description="Phosphoribulokinase/uridine kinase" evidence="1">
    <location>
        <begin position="25"/>
        <end position="166"/>
    </location>
</feature>
<dbReference type="Gene3D" id="3.40.50.300">
    <property type="entry name" value="P-loop containing nucleotide triphosphate hydrolases"/>
    <property type="match status" value="1"/>
</dbReference>
<keyword evidence="3" id="KW-1185">Reference proteome</keyword>
<dbReference type="InterPro" id="IPR006083">
    <property type="entry name" value="PRK/URK"/>
</dbReference>
<dbReference type="NCBIfam" id="NF005807">
    <property type="entry name" value="PRK07667.1"/>
    <property type="match status" value="1"/>
</dbReference>